<proteinExistence type="predicted"/>
<dbReference type="GeneID" id="10971178"/>
<reference evidence="1 2" key="4">
    <citation type="journal article" date="1996" name="Virology">
        <title>Analysis of 76 kb of the chlorella virus PBCV-1 330-kb genome: map positions 182 to 258.</title>
        <authorList>
            <person name="Kutish G.F."/>
            <person name="Li Y."/>
            <person name="Lu Z."/>
            <person name="Furuta M."/>
            <person name="Rock D.L."/>
            <person name="Van Etten J.L."/>
        </authorList>
    </citation>
    <scope>NUCLEOTIDE SEQUENCE [LARGE SCALE GENOMIC DNA]</scope>
</reference>
<organism evidence="1 2">
    <name type="scientific">Paramecium bursaria Chlorella virus 1</name>
    <name type="common">PBCV-1</name>
    <dbReference type="NCBI Taxonomy" id="10506"/>
    <lineage>
        <taxon>Viruses</taxon>
        <taxon>Varidnaviria</taxon>
        <taxon>Bamfordvirae</taxon>
        <taxon>Nucleocytoviricota</taxon>
        <taxon>Megaviricetes</taxon>
        <taxon>Algavirales</taxon>
        <taxon>Phycodnaviridae</taxon>
        <taxon>Chlorovirus</taxon>
        <taxon>Chlorovirus vanettense</taxon>
    </lineage>
</organism>
<reference evidence="1 2" key="5">
    <citation type="journal article" date="1997" name="Virology">
        <title>Analysis of 74 kb of DNA located at the right end of the 330-kb chlorella virus PBCV-1 genome.</title>
        <authorList>
            <person name="Li Y."/>
            <person name="Lu Z."/>
            <person name="Sun L."/>
            <person name="Ropp S."/>
            <person name="Kutish G.F."/>
            <person name="Rock D.L."/>
            <person name="Van Etten J.L."/>
        </authorList>
    </citation>
    <scope>NUCLEOTIDE SEQUENCE [LARGE SCALE GENOMIC DNA]</scope>
</reference>
<protein>
    <submittedName>
        <fullName evidence="1">Uncharacterized protein</fullName>
    </submittedName>
</protein>
<accession>F8TTW4</accession>
<reference evidence="1 2" key="6">
    <citation type="journal article" date="1999" name="Virology">
        <title>Chlorella virus PBCV-1 encodes a functional homospermidine synthase.</title>
        <authorList>
            <person name="Kaiser A."/>
            <person name="Vollmert M."/>
            <person name="Tholl D."/>
            <person name="Graves M.V."/>
            <person name="Gurnon J.R."/>
            <person name="Xing W."/>
            <person name="Lisec A.D."/>
            <person name="Nickerson K.W."/>
            <person name="Van Etten J.L."/>
        </authorList>
    </citation>
    <scope>NUCLEOTIDE SEQUENCE [LARGE SCALE GENOMIC DNA]</scope>
</reference>
<sequence length="60" mass="6727">MYISLTWLCCCNSFIHTYSKCPASTPHSTKHPSMLFTMTCLTASAPSIGLHYVYKVLLII</sequence>
<evidence type="ECO:0000313" key="2">
    <source>
        <dbReference type="Proteomes" id="UP000000862"/>
    </source>
</evidence>
<reference evidence="1 2" key="2">
    <citation type="journal article" date="1995" name="Virology">
        <title>Analysis of 43 kb of the Chlorella virus PBCV-1 330-kb genome: map positions 45 to 88.</title>
        <authorList>
            <person name="Li Y."/>
            <person name="Lu Z."/>
            <person name="Burbank D.E."/>
            <person name="Kutish G.F."/>
            <person name="Rock D.L."/>
            <person name="Van Etten J.L."/>
        </authorList>
    </citation>
    <scope>NUCLEOTIDE SEQUENCE [LARGE SCALE GENOMIC DNA]</scope>
</reference>
<dbReference type="KEGG" id="vg:10971178"/>
<organismHost>
    <name type="scientific">Chlorella</name>
    <dbReference type="NCBI Taxonomy" id="3071"/>
</organismHost>
<dbReference type="RefSeq" id="YP_004678880.1">
    <property type="nucleotide sequence ID" value="NC_000852.5"/>
</dbReference>
<dbReference type="EMBL" id="JF411744">
    <property type="protein sequence ID" value="AEI70025.1"/>
    <property type="molecule type" value="Genomic_DNA"/>
</dbReference>
<name>F8TTW4_PBCV1</name>
<reference evidence="1 2" key="8">
    <citation type="journal article" date="2010" name="J. Virol.">
        <title>Microarray analysis of Paramecium bursaria chlorella virus 1 transcription.</title>
        <authorList>
            <person name="Yanai-Balser G.M."/>
            <person name="Duncan G.A."/>
            <person name="Eudy J.D."/>
            <person name="Wang D."/>
            <person name="Li X."/>
            <person name="Agarkova I.V."/>
            <person name="Dunigan D.D."/>
            <person name="Van Etten J.L."/>
        </authorList>
    </citation>
    <scope>NUCLEOTIDE SEQUENCE [LARGE SCALE GENOMIC DNA]</scope>
</reference>
<keyword evidence="2" id="KW-1185">Reference proteome</keyword>
<dbReference type="Proteomes" id="UP000000862">
    <property type="component" value="Segment"/>
</dbReference>
<reference evidence="1 2" key="7">
    <citation type="journal article" date="2000" name="Virology">
        <title>Characterization of a beta-1,3-glucanase encoded by chlorella virus PBCV-1.</title>
        <authorList>
            <person name="Sun L."/>
            <person name="Gurnon J.R."/>
            <person name="Adams B.J."/>
            <person name="Graves M.V."/>
            <person name="Van Etten J.L."/>
        </authorList>
    </citation>
    <scope>NUCLEOTIDE SEQUENCE [LARGE SCALE GENOMIC DNA]</scope>
</reference>
<reference evidence="1 2" key="3">
    <citation type="journal article" date="1996" name="Virology">
        <title>Analysis of 94 kb of the chlorella virus PBCV-1 330-kb genome: map positions 88 to 182.</title>
        <authorList>
            <person name="Lu Z."/>
            <person name="Li Y."/>
            <person name="Que Q."/>
            <person name="Kutish G.F."/>
            <person name="Rock D.L."/>
            <person name="Van Etten J.L."/>
        </authorList>
    </citation>
    <scope>NUCLEOTIDE SEQUENCE [LARGE SCALE GENOMIC DNA]</scope>
</reference>
<reference evidence="1 2" key="1">
    <citation type="journal article" date="1995" name="Virology">
        <title>Analysis of 45 kb of DNA located at the left end of the chlorella virus PBCV-1 genome.</title>
        <authorList>
            <person name="Lu Z."/>
            <person name="Li Y."/>
            <person name="Zhang Y."/>
            <person name="Kutish G.F."/>
            <person name="Rock D.L."/>
            <person name="Van Etten J.L."/>
        </authorList>
    </citation>
    <scope>NUCLEOTIDE SEQUENCE [LARGE SCALE GENOMIC DNA]</scope>
</reference>
<gene>
    <name evidence="1" type="primary">a062aR</name>
</gene>
<evidence type="ECO:0000313" key="1">
    <source>
        <dbReference type="EMBL" id="AEI70025.1"/>
    </source>
</evidence>